<accession>A0ACA9LTM5</accession>
<dbReference type="EMBL" id="CAJVPW010004830">
    <property type="protein sequence ID" value="CAG8545783.1"/>
    <property type="molecule type" value="Genomic_DNA"/>
</dbReference>
<feature type="non-terminal residue" evidence="1">
    <location>
        <position position="1"/>
    </location>
</feature>
<reference evidence="1" key="1">
    <citation type="submission" date="2021-06" db="EMBL/GenBank/DDBJ databases">
        <authorList>
            <person name="Kallberg Y."/>
            <person name="Tangrot J."/>
            <person name="Rosling A."/>
        </authorList>
    </citation>
    <scope>NUCLEOTIDE SEQUENCE</scope>
    <source>
        <strain evidence="1">28 12/20/2015</strain>
    </source>
</reference>
<keyword evidence="2" id="KW-1185">Reference proteome</keyword>
<sequence length="136" mass="15759">HYTLQRMMQVEIMNEEISQMEVVEDKIMQESSIMQKEIAELSCKRSSYTKMSRTTTWRKKQKVDTSLGMKASSNLSHLFPAVNIMKWLQLSQSPLSMLIGRYIKLLLDGQEKMNASIHLAQTIWCKGDNTAKCIRK</sequence>
<organism evidence="1 2">
    <name type="scientific">Cetraspora pellucida</name>
    <dbReference type="NCBI Taxonomy" id="1433469"/>
    <lineage>
        <taxon>Eukaryota</taxon>
        <taxon>Fungi</taxon>
        <taxon>Fungi incertae sedis</taxon>
        <taxon>Mucoromycota</taxon>
        <taxon>Glomeromycotina</taxon>
        <taxon>Glomeromycetes</taxon>
        <taxon>Diversisporales</taxon>
        <taxon>Gigasporaceae</taxon>
        <taxon>Cetraspora</taxon>
    </lineage>
</organism>
<evidence type="ECO:0000313" key="2">
    <source>
        <dbReference type="Proteomes" id="UP000789366"/>
    </source>
</evidence>
<protein>
    <submittedName>
        <fullName evidence="1">4696_t:CDS:1</fullName>
    </submittedName>
</protein>
<name>A0ACA9LTM5_9GLOM</name>
<evidence type="ECO:0000313" key="1">
    <source>
        <dbReference type="EMBL" id="CAG8545783.1"/>
    </source>
</evidence>
<gene>
    <name evidence="1" type="ORF">SPELUC_LOCUS4996</name>
</gene>
<dbReference type="Proteomes" id="UP000789366">
    <property type="component" value="Unassembled WGS sequence"/>
</dbReference>
<proteinExistence type="predicted"/>
<comment type="caution">
    <text evidence="1">The sequence shown here is derived from an EMBL/GenBank/DDBJ whole genome shotgun (WGS) entry which is preliminary data.</text>
</comment>